<reference evidence="1 2" key="1">
    <citation type="journal article" date="2014" name="Genome Biol. Evol.">
        <title>The genome of the myxosporean Thelohanellus kitauei shows adaptations to nutrient acquisition within its fish host.</title>
        <authorList>
            <person name="Yang Y."/>
            <person name="Xiong J."/>
            <person name="Zhou Z."/>
            <person name="Huo F."/>
            <person name="Miao W."/>
            <person name="Ran C."/>
            <person name="Liu Y."/>
            <person name="Zhang J."/>
            <person name="Feng J."/>
            <person name="Wang M."/>
            <person name="Wang M."/>
            <person name="Wang L."/>
            <person name="Yao B."/>
        </authorList>
    </citation>
    <scope>NUCLEOTIDE SEQUENCE [LARGE SCALE GENOMIC DNA]</scope>
    <source>
        <strain evidence="1">Wuqing</strain>
    </source>
</reference>
<accession>A0A0C2IX50</accession>
<evidence type="ECO:0000313" key="2">
    <source>
        <dbReference type="Proteomes" id="UP000031668"/>
    </source>
</evidence>
<gene>
    <name evidence="1" type="ORF">RF11_12882</name>
</gene>
<dbReference type="AlphaFoldDB" id="A0A0C2IX50"/>
<dbReference type="Proteomes" id="UP000031668">
    <property type="component" value="Unassembled WGS sequence"/>
</dbReference>
<dbReference type="EMBL" id="JWZT01005339">
    <property type="protein sequence ID" value="KII61467.1"/>
    <property type="molecule type" value="Genomic_DNA"/>
</dbReference>
<evidence type="ECO:0000313" key="1">
    <source>
        <dbReference type="EMBL" id="KII61467.1"/>
    </source>
</evidence>
<comment type="caution">
    <text evidence="1">The sequence shown here is derived from an EMBL/GenBank/DDBJ whole genome shotgun (WGS) entry which is preliminary data.</text>
</comment>
<keyword evidence="2" id="KW-1185">Reference proteome</keyword>
<name>A0A0C2IX50_THEKT</name>
<organism evidence="1 2">
    <name type="scientific">Thelohanellus kitauei</name>
    <name type="common">Myxosporean</name>
    <dbReference type="NCBI Taxonomy" id="669202"/>
    <lineage>
        <taxon>Eukaryota</taxon>
        <taxon>Metazoa</taxon>
        <taxon>Cnidaria</taxon>
        <taxon>Myxozoa</taxon>
        <taxon>Myxosporea</taxon>
        <taxon>Bivalvulida</taxon>
        <taxon>Platysporina</taxon>
        <taxon>Myxobolidae</taxon>
        <taxon>Thelohanellus</taxon>
    </lineage>
</organism>
<sequence>MNNNPNYIVLKFLLHCVHPSQRQGEDLKNAGKPSLAEGCCLKWKKTAKYSPIQNRMCANKILLLYEEKEGKFLNGTRAVVTVPNLRSKNFSYARHSTSTPFSIKSKMSKYKNKRNSIFINIFFLVKSGKRENFSGIIVKDNETFH</sequence>
<protein>
    <submittedName>
        <fullName evidence="1">Uncharacterized protein</fullName>
    </submittedName>
</protein>
<proteinExistence type="predicted"/>